<dbReference type="RefSeq" id="WP_008236926.1">
    <property type="nucleotide sequence ID" value="NZ_AJJU01000002.1"/>
</dbReference>
<dbReference type="PANTHER" id="PTHR24171">
    <property type="entry name" value="ANKYRIN REPEAT DOMAIN-CONTAINING PROTEIN 39-RELATED"/>
    <property type="match status" value="1"/>
</dbReference>
<evidence type="ECO:0000256" key="3">
    <source>
        <dbReference type="PROSITE-ProRule" id="PRU00023"/>
    </source>
</evidence>
<dbReference type="InterPro" id="IPR036770">
    <property type="entry name" value="Ankyrin_rpt-contain_sf"/>
</dbReference>
<dbReference type="EMBL" id="AJJU01000002">
    <property type="protein sequence ID" value="EID76798.1"/>
    <property type="molecule type" value="Genomic_DNA"/>
</dbReference>
<dbReference type="GO" id="GO:0004842">
    <property type="term" value="F:ubiquitin-protein transferase activity"/>
    <property type="evidence" value="ECO:0007669"/>
    <property type="project" value="TreeGrafter"/>
</dbReference>
<dbReference type="OrthoDB" id="9812708at2"/>
<dbReference type="Proteomes" id="UP000005938">
    <property type="component" value="Unassembled WGS sequence"/>
</dbReference>
<keyword evidence="2 3" id="KW-0040">ANK repeat</keyword>
<reference evidence="4 5" key="1">
    <citation type="journal article" date="2012" name="J. Bacteriol.">
        <title>Genome Sequence of the Halotolerant Bacterium Imtechella halotolerans K1T.</title>
        <authorList>
            <person name="Kumar S."/>
            <person name="Vikram S."/>
            <person name="Subramanian S."/>
            <person name="Raghava G.P."/>
            <person name="Pinnaka A.K."/>
        </authorList>
    </citation>
    <scope>NUCLEOTIDE SEQUENCE [LARGE SCALE GENOMIC DNA]</scope>
    <source>
        <strain evidence="4 5">K1</strain>
    </source>
</reference>
<dbReference type="GO" id="GO:0085020">
    <property type="term" value="P:protein K6-linked ubiquitination"/>
    <property type="evidence" value="ECO:0007669"/>
    <property type="project" value="TreeGrafter"/>
</dbReference>
<evidence type="ECO:0000256" key="2">
    <source>
        <dbReference type="ARBA" id="ARBA00023043"/>
    </source>
</evidence>
<dbReference type="STRING" id="946077.W5A_02205"/>
<proteinExistence type="predicted"/>
<dbReference type="PROSITE" id="PS50297">
    <property type="entry name" value="ANK_REP_REGION"/>
    <property type="match status" value="1"/>
</dbReference>
<dbReference type="AlphaFoldDB" id="I0WK82"/>
<dbReference type="PATRIC" id="fig|946077.3.peg.450"/>
<name>I0WK82_9FLAO</name>
<dbReference type="eggNOG" id="COG0666">
    <property type="taxonomic scope" value="Bacteria"/>
</dbReference>
<dbReference type="PROSITE" id="PS50088">
    <property type="entry name" value="ANK_REPEAT"/>
    <property type="match status" value="1"/>
</dbReference>
<gene>
    <name evidence="4" type="ORF">W5A_02205</name>
</gene>
<protein>
    <submittedName>
        <fullName evidence="4">Ankyrin</fullName>
    </submittedName>
</protein>
<evidence type="ECO:0000256" key="1">
    <source>
        <dbReference type="ARBA" id="ARBA00022737"/>
    </source>
</evidence>
<feature type="repeat" description="ANK" evidence="3">
    <location>
        <begin position="60"/>
        <end position="92"/>
    </location>
</feature>
<keyword evidence="1" id="KW-0677">Repeat</keyword>
<sequence>MKHISLILSAISLLIYKTHPKDYQQLNETQMLFKAVQNNRLTELADLLKKGANVNTVNQQHKSLLLVATEKQFVNMAKLLIEYGADVNLQDNRLESPFLTAAVLGNSELIALYLENGARFDVFNRYYGTALIPACERGHVEIVKMLTQTPYFPIDHINKLGWTALLETIILGDGSQKYVTIVQQLIEAGCDIHITDNNGVTPLQHAQKNGHTKIINLLKNAPRK</sequence>
<comment type="caution">
    <text evidence="4">The sequence shown here is derived from an EMBL/GenBank/DDBJ whole genome shotgun (WGS) entry which is preliminary data.</text>
</comment>
<evidence type="ECO:0000313" key="5">
    <source>
        <dbReference type="Proteomes" id="UP000005938"/>
    </source>
</evidence>
<dbReference type="PANTHER" id="PTHR24171:SF8">
    <property type="entry name" value="BRCA1-ASSOCIATED RING DOMAIN PROTEIN 1"/>
    <property type="match status" value="1"/>
</dbReference>
<dbReference type="Pfam" id="PF12796">
    <property type="entry name" value="Ank_2"/>
    <property type="match status" value="3"/>
</dbReference>
<evidence type="ECO:0000313" key="4">
    <source>
        <dbReference type="EMBL" id="EID76798.1"/>
    </source>
</evidence>
<organism evidence="4 5">
    <name type="scientific">Imtechella halotolerans K1</name>
    <dbReference type="NCBI Taxonomy" id="946077"/>
    <lineage>
        <taxon>Bacteria</taxon>
        <taxon>Pseudomonadati</taxon>
        <taxon>Bacteroidota</taxon>
        <taxon>Flavobacteriia</taxon>
        <taxon>Flavobacteriales</taxon>
        <taxon>Flavobacteriaceae</taxon>
        <taxon>Imtechella</taxon>
    </lineage>
</organism>
<dbReference type="SMART" id="SM00248">
    <property type="entry name" value="ANK"/>
    <property type="match status" value="5"/>
</dbReference>
<dbReference type="InterPro" id="IPR002110">
    <property type="entry name" value="Ankyrin_rpt"/>
</dbReference>
<accession>I0WK82</accession>
<dbReference type="SUPFAM" id="SSF48403">
    <property type="entry name" value="Ankyrin repeat"/>
    <property type="match status" value="1"/>
</dbReference>
<keyword evidence="5" id="KW-1185">Reference proteome</keyword>
<dbReference type="Gene3D" id="1.25.40.20">
    <property type="entry name" value="Ankyrin repeat-containing domain"/>
    <property type="match status" value="1"/>
</dbReference>